<keyword evidence="1" id="KW-0812">Transmembrane</keyword>
<dbReference type="Proteomes" id="UP000183508">
    <property type="component" value="Unassembled WGS sequence"/>
</dbReference>
<keyword evidence="3" id="KW-1185">Reference proteome</keyword>
<evidence type="ECO:0000256" key="1">
    <source>
        <dbReference type="SAM" id="Phobius"/>
    </source>
</evidence>
<sequence>MLVILWLLTGAVFILTLHAAFAIPSWPVLAVCLLALLATVGYRLTRARAIPFVALAGSLLVCAYDIFMLIEVLRTAA</sequence>
<dbReference type="AlphaFoldDB" id="A0A1I7HH47"/>
<dbReference type="OrthoDB" id="2377054at2"/>
<dbReference type="EMBL" id="FPBV01000004">
    <property type="protein sequence ID" value="SFU60064.1"/>
    <property type="molecule type" value="Genomic_DNA"/>
</dbReference>
<feature type="transmembrane region" description="Helical" evidence="1">
    <location>
        <begin position="49"/>
        <end position="70"/>
    </location>
</feature>
<dbReference type="RefSeq" id="WP_074950412.1">
    <property type="nucleotide sequence ID" value="NZ_FPBV01000004.1"/>
</dbReference>
<gene>
    <name evidence="2" type="ORF">SAMN05421543_104193</name>
</gene>
<protein>
    <submittedName>
        <fullName evidence="2">Uncharacterized protein</fullName>
    </submittedName>
</protein>
<reference evidence="3" key="1">
    <citation type="submission" date="2016-10" db="EMBL/GenBank/DDBJ databases">
        <authorList>
            <person name="Varghese N."/>
        </authorList>
    </citation>
    <scope>NUCLEOTIDE SEQUENCE [LARGE SCALE GENOMIC DNA]</scope>
    <source>
        <strain evidence="3">DSM 17980</strain>
    </source>
</reference>
<keyword evidence="1" id="KW-0472">Membrane</keyword>
<evidence type="ECO:0000313" key="2">
    <source>
        <dbReference type="EMBL" id="SFU60064.1"/>
    </source>
</evidence>
<accession>A0A1I7HH47</accession>
<keyword evidence="1" id="KW-1133">Transmembrane helix</keyword>
<evidence type="ECO:0000313" key="3">
    <source>
        <dbReference type="Proteomes" id="UP000183508"/>
    </source>
</evidence>
<proteinExistence type="predicted"/>
<name>A0A1I7HH47_9BACL</name>
<organism evidence="2 3">
    <name type="scientific">Alicyclobacillus macrosporangiidus</name>
    <dbReference type="NCBI Taxonomy" id="392015"/>
    <lineage>
        <taxon>Bacteria</taxon>
        <taxon>Bacillati</taxon>
        <taxon>Bacillota</taxon>
        <taxon>Bacilli</taxon>
        <taxon>Bacillales</taxon>
        <taxon>Alicyclobacillaceae</taxon>
        <taxon>Alicyclobacillus</taxon>
    </lineage>
</organism>